<reference evidence="1 2" key="1">
    <citation type="submission" date="2018-08" db="EMBL/GenBank/DDBJ databases">
        <title>A genome reference for cultivated species of the human gut microbiota.</title>
        <authorList>
            <person name="Zou Y."/>
            <person name="Xue W."/>
            <person name="Luo G."/>
        </authorList>
    </citation>
    <scope>NUCLEOTIDE SEQUENCE [LARGE SCALE GENOMIC DNA]</scope>
    <source>
        <strain evidence="1 2">OF02-7</strain>
    </source>
</reference>
<dbReference type="OrthoDB" id="762127at2"/>
<name>A0A413ITW8_9BACT</name>
<dbReference type="RefSeq" id="WP_117774505.1">
    <property type="nucleotide sequence ID" value="NZ_QSCR01000001.1"/>
</dbReference>
<accession>A0A413ITW8</accession>
<sequence length="160" mass="18726">MKVTYPIRAVNGNEYLVRIESFNREMLPDDVKELLGSIEILDISLERVSGNTPTSPNVLFDISNFIAGVLNDNPETILYFYCDDIHDVDRRNRSITPQKYRSQLFSRMFDRYTQSHDISDIINTPLEFKIDRDVYIHFISKREYLKYVDAFKDTILGGCK</sequence>
<organism evidence="1 2">
    <name type="scientific">Butyricimonas virosa</name>
    <dbReference type="NCBI Taxonomy" id="544645"/>
    <lineage>
        <taxon>Bacteria</taxon>
        <taxon>Pseudomonadati</taxon>
        <taxon>Bacteroidota</taxon>
        <taxon>Bacteroidia</taxon>
        <taxon>Bacteroidales</taxon>
        <taxon>Odoribacteraceae</taxon>
        <taxon>Butyricimonas</taxon>
    </lineage>
</organism>
<proteinExistence type="predicted"/>
<dbReference type="Proteomes" id="UP000286063">
    <property type="component" value="Unassembled WGS sequence"/>
</dbReference>
<dbReference type="EMBL" id="QSCR01000001">
    <property type="protein sequence ID" value="RGY21362.1"/>
    <property type="molecule type" value="Genomic_DNA"/>
</dbReference>
<dbReference type="AlphaFoldDB" id="A0A413ITW8"/>
<protein>
    <submittedName>
        <fullName evidence="1">Uncharacterized protein</fullName>
    </submittedName>
</protein>
<comment type="caution">
    <text evidence="1">The sequence shown here is derived from an EMBL/GenBank/DDBJ whole genome shotgun (WGS) entry which is preliminary data.</text>
</comment>
<evidence type="ECO:0000313" key="1">
    <source>
        <dbReference type="EMBL" id="RGY21362.1"/>
    </source>
</evidence>
<gene>
    <name evidence="1" type="ORF">DXA50_00465</name>
</gene>
<evidence type="ECO:0000313" key="2">
    <source>
        <dbReference type="Proteomes" id="UP000286063"/>
    </source>
</evidence>